<keyword evidence="1" id="KW-1133">Transmembrane helix</keyword>
<evidence type="ECO:0000313" key="3">
    <source>
        <dbReference type="Proteomes" id="UP000220034"/>
    </source>
</evidence>
<dbReference type="EMBL" id="OCTN01000003">
    <property type="protein sequence ID" value="SOH94127.1"/>
    <property type="molecule type" value="Genomic_DNA"/>
</dbReference>
<dbReference type="OrthoDB" id="7836441at2"/>
<accession>A0A2C9CS91</accession>
<dbReference type="AlphaFoldDB" id="A0A2C9CS91"/>
<feature type="transmembrane region" description="Helical" evidence="1">
    <location>
        <begin position="6"/>
        <end position="25"/>
    </location>
</feature>
<reference evidence="3" key="1">
    <citation type="submission" date="2017-09" db="EMBL/GenBank/DDBJ databases">
        <authorList>
            <person name="Varghese N."/>
            <person name="Submissions S."/>
        </authorList>
    </citation>
    <scope>NUCLEOTIDE SEQUENCE [LARGE SCALE GENOMIC DNA]</scope>
    <source>
        <strain evidence="3">C7</strain>
    </source>
</reference>
<keyword evidence="3" id="KW-1185">Reference proteome</keyword>
<organism evidence="2 3">
    <name type="scientific">Pontivivens marinum</name>
    <dbReference type="NCBI Taxonomy" id="1690039"/>
    <lineage>
        <taxon>Bacteria</taxon>
        <taxon>Pseudomonadati</taxon>
        <taxon>Pseudomonadota</taxon>
        <taxon>Alphaproteobacteria</taxon>
        <taxon>Rhodobacterales</taxon>
        <taxon>Paracoccaceae</taxon>
        <taxon>Pontivivens</taxon>
    </lineage>
</organism>
<name>A0A2C9CS91_9RHOB</name>
<keyword evidence="1" id="KW-0472">Membrane</keyword>
<dbReference type="Proteomes" id="UP000220034">
    <property type="component" value="Unassembled WGS sequence"/>
</dbReference>
<evidence type="ECO:0000256" key="1">
    <source>
        <dbReference type="SAM" id="Phobius"/>
    </source>
</evidence>
<dbReference type="RefSeq" id="WP_097929687.1">
    <property type="nucleotide sequence ID" value="NZ_OCTN01000003.1"/>
</dbReference>
<evidence type="ECO:0000313" key="2">
    <source>
        <dbReference type="EMBL" id="SOH94127.1"/>
    </source>
</evidence>
<sequence>MESWIGPAIIAAVVTAFFALLRDAAGDRRRRNERIRDVEAALAAEIRAYVAVLERDNLEEYGHRIGGRIMQGPDGHTGYFPFIPLENNDSIFTALISDVAMLPPTVIDWTAIYFQQVRAIAILAEDLRADAVAQLSALRKAQLYETYISMKVESLAQGQDAVALLDIHIRHGDRGVAEFLRNRRDEMTQQRSDELRDWVNSRASVRSDR</sequence>
<proteinExistence type="predicted"/>
<keyword evidence="1" id="KW-0812">Transmembrane</keyword>
<protein>
    <submittedName>
        <fullName evidence="2">Uncharacterized protein</fullName>
    </submittedName>
</protein>
<gene>
    <name evidence="2" type="ORF">SAMN06273572_103154</name>
</gene>